<proteinExistence type="predicted"/>
<feature type="non-terminal residue" evidence="1">
    <location>
        <position position="1"/>
    </location>
</feature>
<gene>
    <name evidence="1" type="ORF">BN2614_LOCUS1</name>
</gene>
<keyword evidence="2" id="KW-1185">Reference proteome</keyword>
<protein>
    <submittedName>
        <fullName evidence="1">Uncharacterized protein</fullName>
    </submittedName>
</protein>
<accession>A0A9X9LPJ7</accession>
<evidence type="ECO:0000313" key="1">
    <source>
        <dbReference type="EMBL" id="VCW78192.1"/>
    </source>
</evidence>
<comment type="caution">
    <text evidence="1">The sequence shown here is derived from an EMBL/GenBank/DDBJ whole genome shotgun (WGS) entry which is preliminary data.</text>
</comment>
<dbReference type="AlphaFoldDB" id="A0A9X9LPJ7"/>
<sequence>LHRHLEKGKETLLRTGTRASLISPPLGLASHQEGKWTQYQNTALPQVRRGRSTCVSMFLLESDSPRGPLFSKGQLRNPVSPGGQVETIPEMVPSILAITL</sequence>
<reference evidence="1 2" key="1">
    <citation type="submission" date="2018-10" db="EMBL/GenBank/DDBJ databases">
        <authorList>
            <person name="Ekblom R."/>
            <person name="Jareborg N."/>
        </authorList>
    </citation>
    <scope>NUCLEOTIDE SEQUENCE [LARGE SCALE GENOMIC DNA]</scope>
    <source>
        <tissue evidence="1">Muscle</tissue>
    </source>
</reference>
<dbReference type="Proteomes" id="UP000269945">
    <property type="component" value="Unassembled WGS sequence"/>
</dbReference>
<organism evidence="1 2">
    <name type="scientific">Gulo gulo</name>
    <name type="common">Wolverine</name>
    <name type="synonym">Gluton</name>
    <dbReference type="NCBI Taxonomy" id="48420"/>
    <lineage>
        <taxon>Eukaryota</taxon>
        <taxon>Metazoa</taxon>
        <taxon>Chordata</taxon>
        <taxon>Craniata</taxon>
        <taxon>Vertebrata</taxon>
        <taxon>Euteleostomi</taxon>
        <taxon>Mammalia</taxon>
        <taxon>Eutheria</taxon>
        <taxon>Laurasiatheria</taxon>
        <taxon>Carnivora</taxon>
        <taxon>Caniformia</taxon>
        <taxon>Musteloidea</taxon>
        <taxon>Mustelidae</taxon>
        <taxon>Guloninae</taxon>
        <taxon>Gulo</taxon>
    </lineage>
</organism>
<evidence type="ECO:0000313" key="2">
    <source>
        <dbReference type="Proteomes" id="UP000269945"/>
    </source>
</evidence>
<dbReference type="EMBL" id="CYRY02010071">
    <property type="protein sequence ID" value="VCW78192.1"/>
    <property type="molecule type" value="Genomic_DNA"/>
</dbReference>
<name>A0A9X9LPJ7_GULGU</name>